<dbReference type="FunFam" id="3.40.50.720:FF:000366">
    <property type="entry name" value="Protein FMP52, mitochondrial"/>
    <property type="match status" value="1"/>
</dbReference>
<keyword evidence="6" id="KW-0472">Membrane</keyword>
<dbReference type="EMBL" id="MU006595">
    <property type="protein sequence ID" value="KAF2743618.1"/>
    <property type="molecule type" value="Genomic_DNA"/>
</dbReference>
<evidence type="ECO:0000256" key="5">
    <source>
        <dbReference type="ARBA" id="ARBA00023128"/>
    </source>
</evidence>
<evidence type="ECO:0000256" key="6">
    <source>
        <dbReference type="ARBA" id="ARBA00023136"/>
    </source>
</evidence>
<evidence type="ECO:0000313" key="8">
    <source>
        <dbReference type="Proteomes" id="UP000799440"/>
    </source>
</evidence>
<keyword evidence="5" id="KW-0496">Mitochondrion</keyword>
<dbReference type="Proteomes" id="UP000799440">
    <property type="component" value="Unassembled WGS sequence"/>
</dbReference>
<dbReference type="InterPro" id="IPR014843">
    <property type="entry name" value="Him1/Fmp52"/>
</dbReference>
<keyword evidence="4" id="KW-0809">Transit peptide</keyword>
<dbReference type="Pfam" id="PF08732">
    <property type="entry name" value="HIM1"/>
    <property type="match status" value="1"/>
</dbReference>
<name>A0A6A6UZC6_9PLEO</name>
<dbReference type="PANTHER" id="PTHR14097:SF7">
    <property type="entry name" value="OXIDOREDUCTASE HTATIP2"/>
    <property type="match status" value="1"/>
</dbReference>
<dbReference type="InterPro" id="IPR036291">
    <property type="entry name" value="NAD(P)-bd_dom_sf"/>
</dbReference>
<dbReference type="GO" id="GO:0051170">
    <property type="term" value="P:import into nucleus"/>
    <property type="evidence" value="ECO:0007669"/>
    <property type="project" value="TreeGrafter"/>
</dbReference>
<dbReference type="PANTHER" id="PTHR14097">
    <property type="entry name" value="OXIDOREDUCTASE HTATIP2"/>
    <property type="match status" value="1"/>
</dbReference>
<dbReference type="Gene3D" id="3.40.50.720">
    <property type="entry name" value="NAD(P)-binding Rossmann-like Domain"/>
    <property type="match status" value="1"/>
</dbReference>
<keyword evidence="8" id="KW-1185">Reference proteome</keyword>
<dbReference type="GO" id="GO:0005741">
    <property type="term" value="C:mitochondrial outer membrane"/>
    <property type="evidence" value="ECO:0007669"/>
    <property type="project" value="UniProtKB-SubCell"/>
</dbReference>
<dbReference type="OrthoDB" id="430436at2759"/>
<gene>
    <name evidence="7" type="ORF">M011DRAFT_450766</name>
</gene>
<dbReference type="AlphaFoldDB" id="A0A6A6UZC6"/>
<reference evidence="7" key="1">
    <citation type="journal article" date="2020" name="Stud. Mycol.">
        <title>101 Dothideomycetes genomes: a test case for predicting lifestyles and emergence of pathogens.</title>
        <authorList>
            <person name="Haridas S."/>
            <person name="Albert R."/>
            <person name="Binder M."/>
            <person name="Bloem J."/>
            <person name="Labutti K."/>
            <person name="Salamov A."/>
            <person name="Andreopoulos B."/>
            <person name="Baker S."/>
            <person name="Barry K."/>
            <person name="Bills G."/>
            <person name="Bluhm B."/>
            <person name="Cannon C."/>
            <person name="Castanera R."/>
            <person name="Culley D."/>
            <person name="Daum C."/>
            <person name="Ezra D."/>
            <person name="Gonzalez J."/>
            <person name="Henrissat B."/>
            <person name="Kuo A."/>
            <person name="Liang C."/>
            <person name="Lipzen A."/>
            <person name="Lutzoni F."/>
            <person name="Magnuson J."/>
            <person name="Mondo S."/>
            <person name="Nolan M."/>
            <person name="Ohm R."/>
            <person name="Pangilinan J."/>
            <person name="Park H.-J."/>
            <person name="Ramirez L."/>
            <person name="Alfaro M."/>
            <person name="Sun H."/>
            <person name="Tritt A."/>
            <person name="Yoshinaga Y."/>
            <person name="Zwiers L.-H."/>
            <person name="Turgeon B."/>
            <person name="Goodwin S."/>
            <person name="Spatafora J."/>
            <person name="Crous P."/>
            <person name="Grigoriev I."/>
        </authorList>
    </citation>
    <scope>NUCLEOTIDE SEQUENCE</scope>
    <source>
        <strain evidence="7">CBS 119925</strain>
    </source>
</reference>
<evidence type="ECO:0000313" key="7">
    <source>
        <dbReference type="EMBL" id="KAF2743618.1"/>
    </source>
</evidence>
<evidence type="ECO:0000256" key="3">
    <source>
        <dbReference type="ARBA" id="ARBA00022787"/>
    </source>
</evidence>
<sequence>MTTAVLAGSTGLVGSHILTHLLTSPNTSSVHAYTRRSLPTADPKAHALQSTDTSTWSSLFPQSAQLFLSALGTTKASAGSVEKQRAIDLDLNYSLAQAAKSAGVDTYVLISSQGANSASSFAYPKMKGELEDKVKALGFKHCVILRPGLIVGDRQESRPAEAVARFLAGALRKVSPGMVEGFAQDADVIAKAAVRAGELCLQGKRDEGVWMLGQAEIVKLAKEDN</sequence>
<organism evidence="7 8">
    <name type="scientific">Sporormia fimetaria CBS 119925</name>
    <dbReference type="NCBI Taxonomy" id="1340428"/>
    <lineage>
        <taxon>Eukaryota</taxon>
        <taxon>Fungi</taxon>
        <taxon>Dikarya</taxon>
        <taxon>Ascomycota</taxon>
        <taxon>Pezizomycotina</taxon>
        <taxon>Dothideomycetes</taxon>
        <taxon>Pleosporomycetidae</taxon>
        <taxon>Pleosporales</taxon>
        <taxon>Sporormiaceae</taxon>
        <taxon>Sporormia</taxon>
    </lineage>
</organism>
<evidence type="ECO:0000256" key="2">
    <source>
        <dbReference type="ARBA" id="ARBA00006617"/>
    </source>
</evidence>
<comment type="subcellular location">
    <subcellularLocation>
        <location evidence="1">Mitochondrion outer membrane</location>
        <topology evidence="1">Peripheral membrane protein</topology>
    </subcellularLocation>
</comment>
<dbReference type="SUPFAM" id="SSF51735">
    <property type="entry name" value="NAD(P)-binding Rossmann-fold domains"/>
    <property type="match status" value="1"/>
</dbReference>
<evidence type="ECO:0000256" key="1">
    <source>
        <dbReference type="ARBA" id="ARBA00004450"/>
    </source>
</evidence>
<protein>
    <submittedName>
        <fullName evidence="7">NAD dependent epimerase/dehydratase family protein-like protein</fullName>
    </submittedName>
</protein>
<accession>A0A6A6UZC6</accession>
<proteinExistence type="inferred from homology"/>
<evidence type="ECO:0000256" key="4">
    <source>
        <dbReference type="ARBA" id="ARBA00022946"/>
    </source>
</evidence>
<keyword evidence="3" id="KW-1000">Mitochondrion outer membrane</keyword>
<comment type="similarity">
    <text evidence="2">Belongs to the FMP52 family.</text>
</comment>